<protein>
    <submittedName>
        <fullName evidence="2">Cell surface protein</fullName>
    </submittedName>
</protein>
<keyword evidence="1" id="KW-0175">Coiled coil</keyword>
<accession>A0A4R5QPL1</accession>
<evidence type="ECO:0000256" key="1">
    <source>
        <dbReference type="SAM" id="Coils"/>
    </source>
</evidence>
<gene>
    <name evidence="2" type="ORF">E2C06_01510</name>
</gene>
<dbReference type="EMBL" id="SMSJ01000001">
    <property type="protein sequence ID" value="TDH64698.1"/>
    <property type="molecule type" value="Genomic_DNA"/>
</dbReference>
<reference evidence="2 3" key="1">
    <citation type="journal article" date="2016" name="J. Microbiol.">
        <title>Dankookia rubra gen. nov., sp. nov., an alphaproteobacterium isolated from sediment of a shallow stream.</title>
        <authorList>
            <person name="Kim W.H."/>
            <person name="Kim D.H."/>
            <person name="Kang K."/>
            <person name="Ahn T.Y."/>
        </authorList>
    </citation>
    <scope>NUCLEOTIDE SEQUENCE [LARGE SCALE GENOMIC DNA]</scope>
    <source>
        <strain evidence="2 3">JCM30602</strain>
    </source>
</reference>
<keyword evidence="3" id="KW-1185">Reference proteome</keyword>
<evidence type="ECO:0000313" key="3">
    <source>
        <dbReference type="Proteomes" id="UP000295096"/>
    </source>
</evidence>
<comment type="caution">
    <text evidence="2">The sequence shown here is derived from an EMBL/GenBank/DDBJ whole genome shotgun (WGS) entry which is preliminary data.</text>
</comment>
<dbReference type="Proteomes" id="UP000295096">
    <property type="component" value="Unassembled WGS sequence"/>
</dbReference>
<evidence type="ECO:0000313" key="2">
    <source>
        <dbReference type="EMBL" id="TDH64698.1"/>
    </source>
</evidence>
<organism evidence="2 3">
    <name type="scientific">Dankookia rubra</name>
    <dbReference type="NCBI Taxonomy" id="1442381"/>
    <lineage>
        <taxon>Bacteria</taxon>
        <taxon>Pseudomonadati</taxon>
        <taxon>Pseudomonadota</taxon>
        <taxon>Alphaproteobacteria</taxon>
        <taxon>Acetobacterales</taxon>
        <taxon>Roseomonadaceae</taxon>
        <taxon>Dankookia</taxon>
    </lineage>
</organism>
<dbReference type="OrthoDB" id="247330at2"/>
<name>A0A4R5QPL1_9PROT</name>
<sequence>MVAQPMRYLDKAMGALRDLGLPLPPPAVEATPITGLLSQLGDLDPDRVTLIARVLNQATVFNEVVREQIRAMEIAQRYEVVTNSFNSIRDDAKEMVNQLSDGRISTCEKLRNMWMNATRGDISSRFQKIRDTYLDVSRDTKVNIDRERAILEAYRDFRGAMKQAEVLTLELLKTAEGKLAAAKAAVEQAGAAVDAAGSVEPAQRAQLEMTRDEALRALQDEDGRYQICKDLADNMVVSYNTSEVIMARLVQTTSAKERVYQQSVSFFSTNEAVLTALSASFAGLHGLHESTQTLNAMKQGVDQSLEVLADIGGRVQEEALRAGYGPTVSAAAVQKLVDSVVNYQDRSREIIAEMREASTRNAEEIRRSVEEAKQRMTRLAQQGAALSLPPHG</sequence>
<feature type="coiled-coil region" evidence="1">
    <location>
        <begin position="355"/>
        <end position="382"/>
    </location>
</feature>
<proteinExistence type="predicted"/>
<dbReference type="AlphaFoldDB" id="A0A4R5QPL1"/>